<dbReference type="EMBL" id="CP115174">
    <property type="protein sequence ID" value="WBO22503.1"/>
    <property type="molecule type" value="Genomic_DNA"/>
</dbReference>
<keyword evidence="9" id="KW-1185">Reference proteome</keyword>
<dbReference type="PANTHER" id="PTHR30349">
    <property type="entry name" value="PHAGE INTEGRASE-RELATED"/>
    <property type="match status" value="1"/>
</dbReference>
<organism evidence="8 9">
    <name type="scientific">Sphingomonas abietis</name>
    <dbReference type="NCBI Taxonomy" id="3012344"/>
    <lineage>
        <taxon>Bacteria</taxon>
        <taxon>Pseudomonadati</taxon>
        <taxon>Pseudomonadota</taxon>
        <taxon>Alphaproteobacteria</taxon>
        <taxon>Sphingomonadales</taxon>
        <taxon>Sphingomonadaceae</taxon>
        <taxon>Sphingomonas</taxon>
    </lineage>
</organism>
<name>A0ABY7NMC5_9SPHN</name>
<evidence type="ECO:0000256" key="3">
    <source>
        <dbReference type="ARBA" id="ARBA00023125"/>
    </source>
</evidence>
<dbReference type="PROSITE" id="PS51900">
    <property type="entry name" value="CB"/>
    <property type="match status" value="1"/>
</dbReference>
<dbReference type="RefSeq" id="WP_270077146.1">
    <property type="nucleotide sequence ID" value="NZ_CP115174.1"/>
</dbReference>
<gene>
    <name evidence="8" type="ORF">PBT88_20610</name>
</gene>
<dbReference type="Pfam" id="PF00589">
    <property type="entry name" value="Phage_integrase"/>
    <property type="match status" value="1"/>
</dbReference>
<evidence type="ECO:0000313" key="9">
    <source>
        <dbReference type="Proteomes" id="UP001210865"/>
    </source>
</evidence>
<keyword evidence="3 5" id="KW-0238">DNA-binding</keyword>
<feature type="domain" description="Tyr recombinase" evidence="6">
    <location>
        <begin position="124"/>
        <end position="309"/>
    </location>
</feature>
<dbReference type="PROSITE" id="PS51898">
    <property type="entry name" value="TYR_RECOMBINASE"/>
    <property type="match status" value="1"/>
</dbReference>
<dbReference type="InterPro" id="IPR002104">
    <property type="entry name" value="Integrase_catalytic"/>
</dbReference>
<dbReference type="Gene3D" id="1.10.443.10">
    <property type="entry name" value="Intergrase catalytic core"/>
    <property type="match status" value="1"/>
</dbReference>
<dbReference type="Proteomes" id="UP001210865">
    <property type="component" value="Chromosome"/>
</dbReference>
<dbReference type="SUPFAM" id="SSF56349">
    <property type="entry name" value="DNA breaking-rejoining enzymes"/>
    <property type="match status" value="1"/>
</dbReference>
<evidence type="ECO:0000256" key="2">
    <source>
        <dbReference type="ARBA" id="ARBA00022908"/>
    </source>
</evidence>
<reference evidence="8 9" key="1">
    <citation type="submission" date="2022-12" db="EMBL/GenBank/DDBJ databases">
        <title>Sphingomonas abieness sp. nov., an endophytic bacterium isolated from Abies koreana.</title>
        <authorList>
            <person name="Jiang L."/>
            <person name="Lee J."/>
        </authorList>
    </citation>
    <scope>NUCLEOTIDE SEQUENCE [LARGE SCALE GENOMIC DNA]</scope>
    <source>
        <strain evidence="9">PAMB 00755</strain>
    </source>
</reference>
<protein>
    <submittedName>
        <fullName evidence="8">Tyrosine-type recombinase/integrase</fullName>
    </submittedName>
</protein>
<dbReference type="Pfam" id="PF02899">
    <property type="entry name" value="Phage_int_SAM_1"/>
    <property type="match status" value="1"/>
</dbReference>
<dbReference type="SUPFAM" id="SSF47823">
    <property type="entry name" value="lambda integrase-like, N-terminal domain"/>
    <property type="match status" value="1"/>
</dbReference>
<evidence type="ECO:0000259" key="7">
    <source>
        <dbReference type="PROSITE" id="PS51900"/>
    </source>
</evidence>
<keyword evidence="1" id="KW-0159">Chromosome partition</keyword>
<evidence type="ECO:0000256" key="4">
    <source>
        <dbReference type="ARBA" id="ARBA00023172"/>
    </source>
</evidence>
<dbReference type="Gene3D" id="1.10.150.130">
    <property type="match status" value="1"/>
</dbReference>
<keyword evidence="2" id="KW-0229">DNA integration</keyword>
<keyword evidence="4" id="KW-0233">DNA recombination</keyword>
<dbReference type="InterPro" id="IPR013762">
    <property type="entry name" value="Integrase-like_cat_sf"/>
</dbReference>
<feature type="domain" description="Core-binding (CB)" evidence="7">
    <location>
        <begin position="7"/>
        <end position="100"/>
    </location>
</feature>
<dbReference type="InterPro" id="IPR050090">
    <property type="entry name" value="Tyrosine_recombinase_XerCD"/>
</dbReference>
<dbReference type="InterPro" id="IPR044068">
    <property type="entry name" value="CB"/>
</dbReference>
<dbReference type="InterPro" id="IPR010998">
    <property type="entry name" value="Integrase_recombinase_N"/>
</dbReference>
<proteinExistence type="predicted"/>
<sequence>MLNETQHALAPVLSGFLNEHIIRDRGLSQLTRSSYAHTFILLIRFIHQKTGKPIDRLQLEDISSEIVMRFLDDLEQARNNSRRTRNLRLAAIRSFFRYVQMRIPAALELAASVRALAAKKAANPVIDWLSIDEARAIIQLPSMKRRDGIRDRAMLSVAYICALRVSEVLALSLSDLDLGSKPTLHVIGKGRRARILPLAPDTVQLLRAWLSARPDVPYDHIFLNRHGFPLSRDGFAARLARYVELAAGTVPSLAQKRVTPHVLRHSCAMHMLKATRDIRKVALWLGHASIQSTEIYLHADPEEKLEILTSHGGLGIKPGKFASRASSVMSMLEAARKPSDGLQAVVKLR</sequence>
<evidence type="ECO:0000256" key="1">
    <source>
        <dbReference type="ARBA" id="ARBA00022829"/>
    </source>
</evidence>
<dbReference type="InterPro" id="IPR004107">
    <property type="entry name" value="Integrase_SAM-like_N"/>
</dbReference>
<accession>A0ABY7NMC5</accession>
<evidence type="ECO:0000313" key="8">
    <source>
        <dbReference type="EMBL" id="WBO22503.1"/>
    </source>
</evidence>
<evidence type="ECO:0000256" key="5">
    <source>
        <dbReference type="PROSITE-ProRule" id="PRU01248"/>
    </source>
</evidence>
<dbReference type="InterPro" id="IPR011010">
    <property type="entry name" value="DNA_brk_join_enz"/>
</dbReference>
<dbReference type="PANTHER" id="PTHR30349:SF81">
    <property type="entry name" value="TYROSINE RECOMBINASE XERC"/>
    <property type="match status" value="1"/>
</dbReference>
<evidence type="ECO:0000259" key="6">
    <source>
        <dbReference type="PROSITE" id="PS51898"/>
    </source>
</evidence>